<organism evidence="6 7">
    <name type="scientific">Clostridium paridis</name>
    <dbReference type="NCBI Taxonomy" id="2803863"/>
    <lineage>
        <taxon>Bacteria</taxon>
        <taxon>Bacillati</taxon>
        <taxon>Bacillota</taxon>
        <taxon>Clostridia</taxon>
        <taxon>Eubacteriales</taxon>
        <taxon>Clostridiaceae</taxon>
        <taxon>Clostridium</taxon>
    </lineage>
</organism>
<dbReference type="AlphaFoldDB" id="A0A937FJ40"/>
<dbReference type="Pfam" id="PF17676">
    <property type="entry name" value="Peptidase_S66C"/>
    <property type="match status" value="1"/>
</dbReference>
<dbReference type="SUPFAM" id="SSF52317">
    <property type="entry name" value="Class I glutamine amidotransferase-like"/>
    <property type="match status" value="1"/>
</dbReference>
<feature type="domain" description="LD-carboxypeptidase C-terminal" evidence="5">
    <location>
        <begin position="210"/>
        <end position="330"/>
    </location>
</feature>
<dbReference type="Gene3D" id="3.40.50.10740">
    <property type="entry name" value="Class I glutamine amidotransferase-like"/>
    <property type="match status" value="1"/>
</dbReference>
<dbReference type="Gene3D" id="3.50.30.60">
    <property type="entry name" value="LD-carboxypeptidase A C-terminal domain-like"/>
    <property type="match status" value="1"/>
</dbReference>
<dbReference type="SUPFAM" id="SSF141986">
    <property type="entry name" value="LD-carboxypeptidase A C-terminal domain-like"/>
    <property type="match status" value="1"/>
</dbReference>
<sequence length="345" mass="38870">MPLIKPAALKPGDKVATISLSWGGAGDRDIIWRYNIGKKRLEEEFGLQVVEMPNTLKGTEFIYNNPKKRAEDLMMAFKDESIKGIFSCIGGSESIRILPYIDLDVIRNNPKVFIGYSDTTITHMICYKAGLSSFYGPSILCEFAENVSMHDYTKLWINKVLFNNGVIGSISASEVWTSELVPWEEKNKNISRKLEKNQGYELLQGKGKIQGRLIGGCIEVLEMMKGTELWPSIDEFENGILFLETSEDKPDPALVECWIRSYGTLGILNKINGIVFAKPYDDCYYDEYKEAILTVVRNELKLKDLPILYNVNFGHTSPMCILPYGALAEINCEDVSFSILEPGVI</sequence>
<evidence type="ECO:0000313" key="7">
    <source>
        <dbReference type="Proteomes" id="UP000623681"/>
    </source>
</evidence>
<feature type="active site" description="Charge relay system" evidence="3">
    <location>
        <position position="244"/>
    </location>
</feature>
<evidence type="ECO:0000259" key="4">
    <source>
        <dbReference type="Pfam" id="PF02016"/>
    </source>
</evidence>
<dbReference type="RefSeq" id="WP_202769577.1">
    <property type="nucleotide sequence ID" value="NZ_JAESWA010000029.1"/>
</dbReference>
<dbReference type="GO" id="GO:0016787">
    <property type="term" value="F:hydrolase activity"/>
    <property type="evidence" value="ECO:0007669"/>
    <property type="project" value="UniProtKB-KW"/>
</dbReference>
<proteinExistence type="inferred from homology"/>
<feature type="active site" description="Charge relay system" evidence="3">
    <location>
        <position position="315"/>
    </location>
</feature>
<feature type="active site" description="Nucleophile" evidence="3">
    <location>
        <position position="117"/>
    </location>
</feature>
<gene>
    <name evidence="6" type="ORF">JK634_20065</name>
</gene>
<name>A0A937FJ40_9CLOT</name>
<protein>
    <submittedName>
        <fullName evidence="6">LD-carboxypeptidase</fullName>
    </submittedName>
</protein>
<evidence type="ECO:0000256" key="3">
    <source>
        <dbReference type="PIRSR" id="PIRSR028757-1"/>
    </source>
</evidence>
<evidence type="ECO:0000259" key="5">
    <source>
        <dbReference type="Pfam" id="PF17676"/>
    </source>
</evidence>
<evidence type="ECO:0000256" key="2">
    <source>
        <dbReference type="ARBA" id="ARBA00022801"/>
    </source>
</evidence>
<dbReference type="InterPro" id="IPR029062">
    <property type="entry name" value="Class_I_gatase-like"/>
</dbReference>
<keyword evidence="7" id="KW-1185">Reference proteome</keyword>
<keyword evidence="2" id="KW-0378">Hydrolase</keyword>
<dbReference type="Proteomes" id="UP000623681">
    <property type="component" value="Unassembled WGS sequence"/>
</dbReference>
<accession>A0A937FJ40</accession>
<evidence type="ECO:0000256" key="1">
    <source>
        <dbReference type="ARBA" id="ARBA00010233"/>
    </source>
</evidence>
<dbReference type="CDD" id="cd07062">
    <property type="entry name" value="Peptidase_S66_mccF_like"/>
    <property type="match status" value="1"/>
</dbReference>
<feature type="domain" description="LD-carboxypeptidase N-terminal" evidence="4">
    <location>
        <begin position="15"/>
        <end position="136"/>
    </location>
</feature>
<dbReference type="EMBL" id="JAESWA010000029">
    <property type="protein sequence ID" value="MBL4934090.1"/>
    <property type="molecule type" value="Genomic_DNA"/>
</dbReference>
<reference evidence="6" key="1">
    <citation type="submission" date="2021-01" db="EMBL/GenBank/DDBJ databases">
        <title>Genome public.</title>
        <authorList>
            <person name="Liu C."/>
            <person name="Sun Q."/>
        </authorList>
    </citation>
    <scope>NUCLEOTIDE SEQUENCE</scope>
    <source>
        <strain evidence="6">YIM B02565</strain>
    </source>
</reference>
<comment type="caution">
    <text evidence="6">The sequence shown here is derived from an EMBL/GenBank/DDBJ whole genome shotgun (WGS) entry which is preliminary data.</text>
</comment>
<dbReference type="Pfam" id="PF02016">
    <property type="entry name" value="Peptidase_S66"/>
    <property type="match status" value="1"/>
</dbReference>
<dbReference type="PANTHER" id="PTHR30237">
    <property type="entry name" value="MURAMOYLTETRAPEPTIDE CARBOXYPEPTIDASE"/>
    <property type="match status" value="1"/>
</dbReference>
<dbReference type="InterPro" id="IPR040449">
    <property type="entry name" value="Peptidase_S66_N"/>
</dbReference>
<comment type="similarity">
    <text evidence="1">Belongs to the peptidase S66 family.</text>
</comment>
<dbReference type="InterPro" id="IPR040921">
    <property type="entry name" value="Peptidase_S66C"/>
</dbReference>
<dbReference type="InterPro" id="IPR003507">
    <property type="entry name" value="S66_fam"/>
</dbReference>
<dbReference type="PIRSF" id="PIRSF028757">
    <property type="entry name" value="LD-carboxypeptidase"/>
    <property type="match status" value="1"/>
</dbReference>
<dbReference type="InterPro" id="IPR027461">
    <property type="entry name" value="Carboxypeptidase_A_C_sf"/>
</dbReference>
<dbReference type="PANTHER" id="PTHR30237:SF4">
    <property type="entry name" value="LD-CARBOXYPEPTIDASE C-TERMINAL DOMAIN-CONTAINING PROTEIN"/>
    <property type="match status" value="1"/>
</dbReference>
<evidence type="ECO:0000313" key="6">
    <source>
        <dbReference type="EMBL" id="MBL4934090.1"/>
    </source>
</evidence>
<dbReference type="InterPro" id="IPR027478">
    <property type="entry name" value="LdcA_N"/>
</dbReference>